<dbReference type="GO" id="GO:0005737">
    <property type="term" value="C:cytoplasm"/>
    <property type="evidence" value="ECO:0007669"/>
    <property type="project" value="InterPro"/>
</dbReference>
<evidence type="ECO:0000313" key="3">
    <source>
        <dbReference type="EMBL" id="AQK74174.1"/>
    </source>
</evidence>
<dbReference type="ExpressionAtlas" id="A0A1D6HI38">
    <property type="expression patterns" value="baseline"/>
</dbReference>
<dbReference type="EMBL" id="CM000781">
    <property type="protein sequence ID" value="AQK74174.1"/>
    <property type="molecule type" value="Genomic_DNA"/>
</dbReference>
<reference evidence="3" key="1">
    <citation type="submission" date="2015-12" db="EMBL/GenBank/DDBJ databases">
        <title>Update maize B73 reference genome by single molecule sequencing technologies.</title>
        <authorList>
            <consortium name="Maize Genome Sequencing Project"/>
            <person name="Ware D."/>
        </authorList>
    </citation>
    <scope>NUCLEOTIDE SEQUENCE</scope>
    <source>
        <tissue evidence="3">Seedling</tissue>
    </source>
</reference>
<dbReference type="GO" id="GO:0005524">
    <property type="term" value="F:ATP binding"/>
    <property type="evidence" value="ECO:0007669"/>
    <property type="project" value="InterPro"/>
</dbReference>
<dbReference type="SUPFAM" id="SSF54211">
    <property type="entry name" value="Ribosomal protein S5 domain 2-like"/>
    <property type="match status" value="1"/>
</dbReference>
<dbReference type="FunFam" id="3.30.230.10:FF:000195">
    <property type="entry name" value="Mevalonate kinase"/>
    <property type="match status" value="1"/>
</dbReference>
<evidence type="ECO:0000256" key="1">
    <source>
        <dbReference type="ARBA" id="ARBA00022679"/>
    </source>
</evidence>
<dbReference type="InterPro" id="IPR006205">
    <property type="entry name" value="Mev_gal_kin"/>
</dbReference>
<dbReference type="PANTHER" id="PTHR43290">
    <property type="entry name" value="MEVALONATE KINASE"/>
    <property type="match status" value="1"/>
</dbReference>
<dbReference type="GO" id="GO:0004496">
    <property type="term" value="F:mevalonate kinase activity"/>
    <property type="evidence" value="ECO:0007669"/>
    <property type="project" value="InterPro"/>
</dbReference>
<accession>A0A1D6HI38</accession>
<name>A0A1D6HI38_MAIZE</name>
<dbReference type="InParanoid" id="A0A1D6HI38"/>
<dbReference type="InterPro" id="IPR020568">
    <property type="entry name" value="Ribosomal_Su5_D2-typ_SF"/>
</dbReference>
<keyword evidence="1" id="KW-0808">Transferase</keyword>
<evidence type="ECO:0000256" key="2">
    <source>
        <dbReference type="ARBA" id="ARBA00022777"/>
    </source>
</evidence>
<protein>
    <submittedName>
        <fullName evidence="3">Mevalonate kinase</fullName>
    </submittedName>
</protein>
<dbReference type="STRING" id="4577.A0A1D6HI38"/>
<dbReference type="AlphaFoldDB" id="A0A1D6HI38"/>
<dbReference type="GO" id="GO:0008299">
    <property type="term" value="P:isoprenoid biosynthetic process"/>
    <property type="evidence" value="ECO:0007669"/>
    <property type="project" value="InterPro"/>
</dbReference>
<dbReference type="Gene3D" id="3.30.230.10">
    <property type="match status" value="1"/>
</dbReference>
<proteinExistence type="predicted"/>
<keyword evidence="2 3" id="KW-0418">Kinase</keyword>
<gene>
    <name evidence="3" type="ORF">ZEAMMB73_Zm00001d017827</name>
</gene>
<dbReference type="InterPro" id="IPR014721">
    <property type="entry name" value="Ribsml_uS5_D2-typ_fold_subgr"/>
</dbReference>
<dbReference type="PANTHER" id="PTHR43290:SF2">
    <property type="entry name" value="MEVALONATE KINASE"/>
    <property type="match status" value="1"/>
</dbReference>
<sequence>MASIVQRQPETANRPGGSDTRAFCLAMTNWRGGSVVALRRRWHTQCPAMDPVAGMMKHRGPLEVSARAPVKIILAGEHAVIHGSAAVAAAIDLYTNSSSLLRPAGPGEGGDAGSGAVELDLRDSGLTFSWPCSRLRGALGEEISTNPGAPAPCSPDQLAAIARLLQD</sequence>
<organism evidence="3">
    <name type="scientific">Zea mays</name>
    <name type="common">Maize</name>
    <dbReference type="NCBI Taxonomy" id="4577"/>
    <lineage>
        <taxon>Eukaryota</taxon>
        <taxon>Viridiplantae</taxon>
        <taxon>Streptophyta</taxon>
        <taxon>Embryophyta</taxon>
        <taxon>Tracheophyta</taxon>
        <taxon>Spermatophyta</taxon>
        <taxon>Magnoliopsida</taxon>
        <taxon>Liliopsida</taxon>
        <taxon>Poales</taxon>
        <taxon>Poaceae</taxon>
        <taxon>PACMAD clade</taxon>
        <taxon>Panicoideae</taxon>
        <taxon>Andropogonodae</taxon>
        <taxon>Andropogoneae</taxon>
        <taxon>Tripsacinae</taxon>
        <taxon>Zea</taxon>
    </lineage>
</organism>